<reference evidence="7" key="1">
    <citation type="submission" date="2017-02" db="EMBL/GenBank/DDBJ databases">
        <authorList>
            <person name="Varghese N."/>
            <person name="Submissions S."/>
        </authorList>
    </citation>
    <scope>NUCLEOTIDE SEQUENCE [LARGE SCALE GENOMIC DNA]</scope>
    <source>
        <strain evidence="7">ATCC BAA-34</strain>
    </source>
</reference>
<dbReference type="Gene3D" id="3.40.140.10">
    <property type="entry name" value="Cytidine Deaminase, domain 2"/>
    <property type="match status" value="1"/>
</dbReference>
<dbReference type="InterPro" id="IPR025657">
    <property type="entry name" value="RadC_JAB"/>
</dbReference>
<dbReference type="InterPro" id="IPR045028">
    <property type="entry name" value="DinG/Rad3-like"/>
</dbReference>
<dbReference type="InterPro" id="IPR014013">
    <property type="entry name" value="Helic_SF1/SF2_ATP-bd_DinG/Rad3"/>
</dbReference>
<keyword evidence="1" id="KW-0547">Nucleotide-binding</keyword>
<protein>
    <submittedName>
        <fullName evidence="6">ATP-dependent DNA helicase DinG</fullName>
    </submittedName>
</protein>
<dbReference type="GO" id="GO:0016818">
    <property type="term" value="F:hydrolase activity, acting on acid anhydrides, in phosphorus-containing anhydrides"/>
    <property type="evidence" value="ECO:0007669"/>
    <property type="project" value="InterPro"/>
</dbReference>
<gene>
    <name evidence="6" type="ORF">SAMN02745119_00387</name>
</gene>
<dbReference type="Pfam" id="PF13307">
    <property type="entry name" value="Helicase_C_2"/>
    <property type="match status" value="1"/>
</dbReference>
<evidence type="ECO:0000313" key="7">
    <source>
        <dbReference type="Proteomes" id="UP000190102"/>
    </source>
</evidence>
<evidence type="ECO:0000256" key="4">
    <source>
        <dbReference type="ARBA" id="ARBA00038058"/>
    </source>
</evidence>
<evidence type="ECO:0000259" key="5">
    <source>
        <dbReference type="PROSITE" id="PS51193"/>
    </source>
</evidence>
<comment type="similarity">
    <text evidence="4">Belongs to the helicase family. DinG subfamily.</text>
</comment>
<dbReference type="GO" id="GO:0003678">
    <property type="term" value="F:DNA helicase activity"/>
    <property type="evidence" value="ECO:0007669"/>
    <property type="project" value="TreeGrafter"/>
</dbReference>
<evidence type="ECO:0000256" key="1">
    <source>
        <dbReference type="ARBA" id="ARBA00022741"/>
    </source>
</evidence>
<dbReference type="PANTHER" id="PTHR11472:SF34">
    <property type="entry name" value="REGULATOR OF TELOMERE ELONGATION HELICASE 1"/>
    <property type="match status" value="1"/>
</dbReference>
<dbReference type="InterPro" id="IPR014001">
    <property type="entry name" value="Helicase_ATP-bd"/>
</dbReference>
<dbReference type="InterPro" id="IPR020891">
    <property type="entry name" value="UPF0758_CS"/>
</dbReference>
<dbReference type="OrthoDB" id="9805194at2"/>
<dbReference type="GO" id="GO:0003676">
    <property type="term" value="F:nucleic acid binding"/>
    <property type="evidence" value="ECO:0007669"/>
    <property type="project" value="InterPro"/>
</dbReference>
<dbReference type="RefSeq" id="WP_078788679.1">
    <property type="nucleotide sequence ID" value="NZ_FUWR01000001.1"/>
</dbReference>
<evidence type="ECO:0000256" key="2">
    <source>
        <dbReference type="ARBA" id="ARBA00022801"/>
    </source>
</evidence>
<proteinExistence type="inferred from homology"/>
<dbReference type="Pfam" id="PF04002">
    <property type="entry name" value="RadC"/>
    <property type="match status" value="1"/>
</dbReference>
<evidence type="ECO:0000313" key="6">
    <source>
        <dbReference type="EMBL" id="SJZ38540.1"/>
    </source>
</evidence>
<keyword evidence="3" id="KW-0067">ATP-binding</keyword>
<dbReference type="Gene3D" id="3.40.50.300">
    <property type="entry name" value="P-loop containing nucleotide triphosphate hydrolases"/>
    <property type="match status" value="2"/>
</dbReference>
<dbReference type="SUPFAM" id="SSF52540">
    <property type="entry name" value="P-loop containing nucleoside triphosphate hydrolases"/>
    <property type="match status" value="2"/>
</dbReference>
<dbReference type="AlphaFoldDB" id="A0A1T4K7W7"/>
<keyword evidence="7" id="KW-1185">Reference proteome</keyword>
<dbReference type="InterPro" id="IPR006555">
    <property type="entry name" value="ATP-dep_Helicase_C"/>
</dbReference>
<dbReference type="GO" id="GO:0006281">
    <property type="term" value="P:DNA repair"/>
    <property type="evidence" value="ECO:0007669"/>
    <property type="project" value="TreeGrafter"/>
</dbReference>
<dbReference type="InterPro" id="IPR027417">
    <property type="entry name" value="P-loop_NTPase"/>
</dbReference>
<accession>A0A1T4K7W7</accession>
<dbReference type="PROSITE" id="PS01302">
    <property type="entry name" value="UPF0758"/>
    <property type="match status" value="1"/>
</dbReference>
<organism evidence="6 7">
    <name type="scientific">Trichlorobacter thiogenes</name>
    <dbReference type="NCBI Taxonomy" id="115783"/>
    <lineage>
        <taxon>Bacteria</taxon>
        <taxon>Pseudomonadati</taxon>
        <taxon>Thermodesulfobacteriota</taxon>
        <taxon>Desulfuromonadia</taxon>
        <taxon>Geobacterales</taxon>
        <taxon>Geobacteraceae</taxon>
        <taxon>Trichlorobacter</taxon>
    </lineage>
</organism>
<dbReference type="SMART" id="SM00491">
    <property type="entry name" value="HELICc2"/>
    <property type="match status" value="1"/>
</dbReference>
<feature type="domain" description="Helicase ATP-binding" evidence="5">
    <location>
        <begin position="132"/>
        <end position="427"/>
    </location>
</feature>
<keyword evidence="6" id="KW-0347">Helicase</keyword>
<evidence type="ECO:0000256" key="3">
    <source>
        <dbReference type="ARBA" id="ARBA00022840"/>
    </source>
</evidence>
<dbReference type="SMART" id="SM00487">
    <property type="entry name" value="DEXDc"/>
    <property type="match status" value="1"/>
</dbReference>
<dbReference type="GO" id="GO:0005524">
    <property type="term" value="F:ATP binding"/>
    <property type="evidence" value="ECO:0007669"/>
    <property type="project" value="UniProtKB-KW"/>
</dbReference>
<name>A0A1T4K7W7_9BACT</name>
<dbReference type="STRING" id="115783.SAMN02745119_00387"/>
<keyword evidence="2" id="KW-0378">Hydrolase</keyword>
<dbReference type="EMBL" id="FUWR01000001">
    <property type="protein sequence ID" value="SJZ38540.1"/>
    <property type="molecule type" value="Genomic_DNA"/>
</dbReference>
<sequence length="838" mass="92108">MAAEFSPDCSALIRFEIKQARGNEVFFIADLDDNGCMVSADAIARGNRHAVPAILSRASAGQMVLHNHPSGELTPSDADLDLASICGNNGIGFGIIDNDCQRCYLVVAPHTPRTGERLNFDELEKVFGNDGMLSKHLKGYEKRDEQVRMAFSVAGAFNDNTVALIEAGTGTGKSLAYLVPALLWAMRNDQRVVISTNTINLQEQLIKKDIPLLQRHAATEFTACLVKGRGNYLCLRKLGGVMDEPSLFPDSASEELQAIAAWSETTRSGCLSDLSFHPAWEVWDDLRCEADQCGRSRCSEFNRCFFYKARRDAASARLLVVNHALLLADIALRRESGYDAVAILPPFSRLIIDEAHHLEEAATGALSVRISRAGLMKQLSRLAPSGGRAGILSVLNTKIGKELPEELDALYQELSGLIEAALLPQVHELAGAVDRELDWLAQALQGEMQRGDDQRGGELKRRITTEVRATPFWHELESRLKRLGEQLQELADGLGALDRAAAKLPDTVMQTVNGLLTDAFGIGQRLVAISRELAWFCTDDPEACCWLEAKQTSRGSQATVCVAPLDVAETIKIALLDPIPTVVLTSATLTVGGSFGYLRRRTGLDLLEPERLQELALASPFDYAEQSLVAIPRDLPDPTSHSFRQPLADAVLRAVSISQGGAFVLFTSFNLLRQTHAALKSALENQGLTVLRQGEGGGRHQLLARFRKEQHAVLFGTDSFWEGVDVKGDALRLVVIARLPFQVPTEPIQQARAERITSLGGDPFREMSVPQAVLKLRQGFGRLIRSRTDRGAVLILDSRMVTKNYGSRFRKSLPEAAQLIAPLDEVFSRMEQFFQSWH</sequence>
<dbReference type="Proteomes" id="UP000190102">
    <property type="component" value="Unassembled WGS sequence"/>
</dbReference>
<dbReference type="PROSITE" id="PS51193">
    <property type="entry name" value="HELICASE_ATP_BIND_2"/>
    <property type="match status" value="1"/>
</dbReference>
<dbReference type="PANTHER" id="PTHR11472">
    <property type="entry name" value="DNA REPAIR DEAD HELICASE RAD3/XP-D SUBFAMILY MEMBER"/>
    <property type="match status" value="1"/>
</dbReference>